<organism evidence="8 9">
    <name type="scientific">Thermococcus piezophilus</name>
    <dbReference type="NCBI Taxonomy" id="1712654"/>
    <lineage>
        <taxon>Archaea</taxon>
        <taxon>Methanobacteriati</taxon>
        <taxon>Methanobacteriota</taxon>
        <taxon>Thermococci</taxon>
        <taxon>Thermococcales</taxon>
        <taxon>Thermococcaceae</taxon>
        <taxon>Thermococcus</taxon>
    </lineage>
</organism>
<dbReference type="Gene3D" id="1.20.81.30">
    <property type="entry name" value="Type II secretion system (T2SS), domain F"/>
    <property type="match status" value="1"/>
</dbReference>
<accession>A0A172WG08</accession>
<keyword evidence="3 6" id="KW-0812">Transmembrane</keyword>
<evidence type="ECO:0000256" key="2">
    <source>
        <dbReference type="ARBA" id="ARBA00022475"/>
    </source>
</evidence>
<evidence type="ECO:0000256" key="3">
    <source>
        <dbReference type="ARBA" id="ARBA00022692"/>
    </source>
</evidence>
<dbReference type="PANTHER" id="PTHR35007:SF2">
    <property type="entry name" value="PILUS ASSEMBLE PROTEIN"/>
    <property type="match status" value="1"/>
</dbReference>
<dbReference type="EMBL" id="CP015520">
    <property type="protein sequence ID" value="ANF22382.1"/>
    <property type="molecule type" value="Genomic_DNA"/>
</dbReference>
<reference evidence="9" key="1">
    <citation type="journal article" date="2016" name="Syst. Appl. Microbiol.">
        <title>Thermococcus piezophilus sp. nov., a novel hyperthermophilic and piezophilic archaeon with a broad pressure range for growth, isolated from a deepest hydrothermal vent at the Mid-Cayman Rise.</title>
        <authorList>
            <person name="Dalmasso C."/>
            <person name="Oger P."/>
            <person name="Selva G."/>
            <person name="Courtine D."/>
            <person name="L'Haridon S."/>
            <person name="Garlaschelli A."/>
            <person name="Roussel E."/>
            <person name="Miyazaki J."/>
            <person name="Reveillaud J."/>
            <person name="Jebbar M."/>
            <person name="Takai K."/>
            <person name="Maignien L."/>
            <person name="Alain K."/>
        </authorList>
    </citation>
    <scope>NUCLEOTIDE SEQUENCE [LARGE SCALE GENOMIC DNA]</scope>
    <source>
        <strain evidence="9">CDGS</strain>
    </source>
</reference>
<dbReference type="Pfam" id="PF00482">
    <property type="entry name" value="T2SSF"/>
    <property type="match status" value="1"/>
</dbReference>
<evidence type="ECO:0000313" key="9">
    <source>
        <dbReference type="Proteomes" id="UP000076969"/>
    </source>
</evidence>
<feature type="domain" description="Type II secretion system protein GspF" evidence="7">
    <location>
        <begin position="185"/>
        <end position="310"/>
    </location>
</feature>
<keyword evidence="9" id="KW-1185">Reference proteome</keyword>
<gene>
    <name evidence="8" type="ORF">A7C91_03735</name>
</gene>
<feature type="transmembrane region" description="Helical" evidence="6">
    <location>
        <begin position="329"/>
        <end position="348"/>
    </location>
</feature>
<dbReference type="AlphaFoldDB" id="A0A172WG08"/>
<dbReference type="Proteomes" id="UP000076969">
    <property type="component" value="Chromosome"/>
</dbReference>
<dbReference type="InterPro" id="IPR018076">
    <property type="entry name" value="T2SS_GspF_dom"/>
</dbReference>
<dbReference type="GO" id="GO:0005886">
    <property type="term" value="C:plasma membrane"/>
    <property type="evidence" value="ECO:0007669"/>
    <property type="project" value="UniProtKB-SubCell"/>
</dbReference>
<dbReference type="OrthoDB" id="12374at2157"/>
<keyword evidence="5 6" id="KW-0472">Membrane</keyword>
<evidence type="ECO:0000256" key="4">
    <source>
        <dbReference type="ARBA" id="ARBA00022989"/>
    </source>
</evidence>
<feature type="transmembrane region" description="Helical" evidence="6">
    <location>
        <begin position="119"/>
        <end position="142"/>
    </location>
</feature>
<proteinExistence type="predicted"/>
<comment type="subcellular location">
    <subcellularLocation>
        <location evidence="1">Cell membrane</location>
        <topology evidence="1">Multi-pass membrane protein</topology>
    </subcellularLocation>
</comment>
<evidence type="ECO:0000256" key="1">
    <source>
        <dbReference type="ARBA" id="ARBA00004651"/>
    </source>
</evidence>
<evidence type="ECO:0000313" key="8">
    <source>
        <dbReference type="EMBL" id="ANF22382.1"/>
    </source>
</evidence>
<feature type="transmembrane region" description="Helical" evidence="6">
    <location>
        <begin position="148"/>
        <end position="164"/>
    </location>
</feature>
<dbReference type="PANTHER" id="PTHR35007">
    <property type="entry name" value="INTEGRAL MEMBRANE PROTEIN-RELATED"/>
    <property type="match status" value="1"/>
</dbReference>
<sequence>MGIVRAFADFLERLGGKTIEVAEKPIRRVPEGKSVQERLRVLKQLQKELKMEREFVETEEEIEEILEWRKQEIRNPFSERLAEAVLRYFTGPVESLTNSLKGLDQDLYRANILMPKDKYVALMLSVAVFAGIFGFLFAYLLYIPVDTSLLVGLLGFVGGFIYMRQYPKMVWKRRVIEVERAMPYALRHMASLLSAGVGISEAILSVARANYGVISEEFELIIRDMRTGSSFEEALSKFDEKMGSETVSRVVKQILRAVKFGGNLSEILYKLAEDFAFEYRMKLVEYVQKVNGIAFIYMFMTIVMPTMFVVGILAGSVMAQALIMPIETLAVILLFAFPTLSFIIVNMIKKGEPR</sequence>
<evidence type="ECO:0000256" key="5">
    <source>
        <dbReference type="ARBA" id="ARBA00023136"/>
    </source>
</evidence>
<protein>
    <submittedName>
        <fullName evidence="8">Type II secretion protein F</fullName>
    </submittedName>
</protein>
<evidence type="ECO:0000256" key="6">
    <source>
        <dbReference type="SAM" id="Phobius"/>
    </source>
</evidence>
<dbReference type="RefSeq" id="WP_068665024.1">
    <property type="nucleotide sequence ID" value="NZ_CP015520.1"/>
</dbReference>
<evidence type="ECO:0000259" key="7">
    <source>
        <dbReference type="Pfam" id="PF00482"/>
    </source>
</evidence>
<keyword evidence="4 6" id="KW-1133">Transmembrane helix</keyword>
<dbReference type="GeneID" id="28495275"/>
<dbReference type="KEGG" id="tpie:A7C91_03735"/>
<feature type="transmembrane region" description="Helical" evidence="6">
    <location>
        <begin position="290"/>
        <end position="323"/>
    </location>
</feature>
<dbReference type="STRING" id="1712654.A7C91_03735"/>
<dbReference type="InterPro" id="IPR042094">
    <property type="entry name" value="T2SS_GspF_sf"/>
</dbReference>
<keyword evidence="2" id="KW-1003">Cell membrane</keyword>
<name>A0A172WG08_9EURY</name>